<proteinExistence type="predicted"/>
<sequence>MPLSLVHPQQYRWNIGVSQVYSVHHSDHHLTFCVTMNTLSVGPDVDSIMVERLVVRHVADNFIDDDALFLKFGDELKNARGSSSVGDNLESSQPLQLLGDVSSLDSWSWRAFFRARFQRSSNEASNVTSFKEFRGDYHRYFKKSNHGQTRLLDKTSLIIIVAGPSRFYNNSTSSLSNENQMLELQSQPTLEDSQQLFGDEICEIILAREFEDAKEMIERQQVKLEKVKCMIEEQRRTSELLTSQVEEMKKMVEGKIRTQKGP</sequence>
<evidence type="ECO:0000256" key="1">
    <source>
        <dbReference type="SAM" id="Coils"/>
    </source>
</evidence>
<reference evidence="2 3" key="1">
    <citation type="submission" date="2019-08" db="EMBL/GenBank/DDBJ databases">
        <title>Draft genome sequences of two oriental melons (Cucumis melo L. var makuwa).</title>
        <authorList>
            <person name="Kwon S.-Y."/>
        </authorList>
    </citation>
    <scope>NUCLEOTIDE SEQUENCE [LARGE SCALE GENOMIC DNA]</scope>
    <source>
        <strain evidence="3">cv. SW 3</strain>
        <tissue evidence="2">Leaf</tissue>
    </source>
</reference>
<comment type="caution">
    <text evidence="2">The sequence shown here is derived from an EMBL/GenBank/DDBJ whole genome shotgun (WGS) entry which is preliminary data.</text>
</comment>
<gene>
    <name evidence="2" type="ORF">E6C27_scaffold316G00560</name>
</gene>
<organism evidence="2 3">
    <name type="scientific">Cucumis melo var. makuwa</name>
    <name type="common">Oriental melon</name>
    <dbReference type="NCBI Taxonomy" id="1194695"/>
    <lineage>
        <taxon>Eukaryota</taxon>
        <taxon>Viridiplantae</taxon>
        <taxon>Streptophyta</taxon>
        <taxon>Embryophyta</taxon>
        <taxon>Tracheophyta</taxon>
        <taxon>Spermatophyta</taxon>
        <taxon>Magnoliopsida</taxon>
        <taxon>eudicotyledons</taxon>
        <taxon>Gunneridae</taxon>
        <taxon>Pentapetalae</taxon>
        <taxon>rosids</taxon>
        <taxon>fabids</taxon>
        <taxon>Cucurbitales</taxon>
        <taxon>Cucurbitaceae</taxon>
        <taxon>Benincaseae</taxon>
        <taxon>Cucumis</taxon>
    </lineage>
</organism>
<evidence type="ECO:0000313" key="2">
    <source>
        <dbReference type="EMBL" id="KAA0045296.1"/>
    </source>
</evidence>
<dbReference type="OrthoDB" id="5587616at2759"/>
<dbReference type="Proteomes" id="UP000321393">
    <property type="component" value="Unassembled WGS sequence"/>
</dbReference>
<protein>
    <submittedName>
        <fullName evidence="2">NBS-LRR type resistance protein</fullName>
    </submittedName>
</protein>
<keyword evidence="1" id="KW-0175">Coiled coil</keyword>
<name>A0A5A7TT40_CUCMM</name>
<evidence type="ECO:0000313" key="3">
    <source>
        <dbReference type="Proteomes" id="UP000321393"/>
    </source>
</evidence>
<feature type="coiled-coil region" evidence="1">
    <location>
        <begin position="207"/>
        <end position="251"/>
    </location>
</feature>
<dbReference type="EMBL" id="SSTE01014625">
    <property type="protein sequence ID" value="KAA0045296.1"/>
    <property type="molecule type" value="Genomic_DNA"/>
</dbReference>
<dbReference type="AlphaFoldDB" id="A0A5A7TT40"/>
<accession>A0A5A7TT40</accession>